<dbReference type="InterPro" id="IPR007630">
    <property type="entry name" value="RNA_pol_sigma70_r4"/>
</dbReference>
<dbReference type="InterPro" id="IPR013324">
    <property type="entry name" value="RNA_pol_sigma_r3/r4-like"/>
</dbReference>
<feature type="domain" description="RNA polymerase sigma-70 region 4" evidence="1">
    <location>
        <begin position="218"/>
        <end position="258"/>
    </location>
</feature>
<dbReference type="SUPFAM" id="SSF88659">
    <property type="entry name" value="Sigma3 and sigma4 domains of RNA polymerase sigma factors"/>
    <property type="match status" value="1"/>
</dbReference>
<proteinExistence type="predicted"/>
<dbReference type="Gene3D" id="1.10.10.10">
    <property type="entry name" value="Winged helix-like DNA-binding domain superfamily/Winged helix DNA-binding domain"/>
    <property type="match status" value="1"/>
</dbReference>
<name>A0A1H3HCU6_9GAMM</name>
<sequence length="706" mass="82097">MSGLDFNSENIFNISLDSVVNLDIPKDFKKLIKRLKNFKDGDLGLHIGDSLGDILKLAPEEIGAIPGVGRLYVDIFISLKKFDFSVFLKKYEEQDYSDINLEELKIVFCGLSTKVMKTIKKVGLELDEVFYLHDINYVLNFDSSKISEIPGLGVEYIKNFNIFKNLVKDELMLILENKININLFESKLIVPCYIEDMDLKIFERIILEDIEYFFEKITEDNINILQMRWGFIEDKKTLEEIGGMFNVSRERIRQKESKIKKIFISHMRLSQDNIWFLLKKYMNKDITLKLDSLFSCFKNEKDFFDFMSEISGKKNLHEYVYPNIDNGVLNTFFVENGSPLNLFLVKDYLEELNIADVDNILNLLVAEDIIRISGDQIWPKHLSKSEAAACVLLKYKKGLPWLDVSKLVNENGFSRTPLYEIRVDSEAFHDQNYILLAGVGVYKHIKFIDQSIVLDDLFMELMEYQARNQSTVFHLNQCYGDSEYLKKYDYYDIRYYVKNFGEDYGFYFNGRSQSDSVSIKKNFKKITQKEVIIQTMNRLGSPLTRAEIANLLKSKSAGHAAFYLDQLMGESKVVQVKYMLYTTPDIAYKHIDINSHIDAISCVLKEYDMPVEPSILKNELNSKFNQSFSKHFYASIARLYCEKQGWYRKQSIYSFKETPYESLKDVLDKVCNLNHTVSENIAVLKSVVAITDDTALIAIRNWKSGR</sequence>
<evidence type="ECO:0000313" key="3">
    <source>
        <dbReference type="Proteomes" id="UP000199035"/>
    </source>
</evidence>
<evidence type="ECO:0000313" key="2">
    <source>
        <dbReference type="EMBL" id="SDY13403.1"/>
    </source>
</evidence>
<accession>A0A1H3HCU6</accession>
<dbReference type="GO" id="GO:0003700">
    <property type="term" value="F:DNA-binding transcription factor activity"/>
    <property type="evidence" value="ECO:0007669"/>
    <property type="project" value="InterPro"/>
</dbReference>
<protein>
    <submittedName>
        <fullName evidence="2">Sigma-70, region 4</fullName>
    </submittedName>
</protein>
<gene>
    <name evidence="2" type="ORF">SAMN05421643_10429</name>
</gene>
<dbReference type="STRING" id="595670.SAMN05421643_10429"/>
<evidence type="ECO:0000259" key="1">
    <source>
        <dbReference type="Pfam" id="PF04545"/>
    </source>
</evidence>
<dbReference type="AlphaFoldDB" id="A0A1H3HCU6"/>
<organism evidence="2 3">
    <name type="scientific">Acinetobacter kyonggiensis</name>
    <dbReference type="NCBI Taxonomy" id="595670"/>
    <lineage>
        <taxon>Bacteria</taxon>
        <taxon>Pseudomonadati</taxon>
        <taxon>Pseudomonadota</taxon>
        <taxon>Gammaproteobacteria</taxon>
        <taxon>Moraxellales</taxon>
        <taxon>Moraxellaceae</taxon>
        <taxon>Acinetobacter</taxon>
    </lineage>
</organism>
<keyword evidence="3" id="KW-1185">Reference proteome</keyword>
<dbReference type="GO" id="GO:0006352">
    <property type="term" value="P:DNA-templated transcription initiation"/>
    <property type="evidence" value="ECO:0007669"/>
    <property type="project" value="InterPro"/>
</dbReference>
<dbReference type="Pfam" id="PF04545">
    <property type="entry name" value="Sigma70_r4"/>
    <property type="match status" value="1"/>
</dbReference>
<dbReference type="RefSeq" id="WP_092688127.1">
    <property type="nucleotide sequence ID" value="NZ_FNPK01000004.1"/>
</dbReference>
<reference evidence="3" key="1">
    <citation type="submission" date="2016-10" db="EMBL/GenBank/DDBJ databases">
        <authorList>
            <person name="Varghese N."/>
            <person name="Submissions S."/>
        </authorList>
    </citation>
    <scope>NUCLEOTIDE SEQUENCE [LARGE SCALE GENOMIC DNA]</scope>
    <source>
        <strain evidence="3">ANC 5109</strain>
    </source>
</reference>
<dbReference type="InterPro" id="IPR036388">
    <property type="entry name" value="WH-like_DNA-bd_sf"/>
</dbReference>
<dbReference type="EMBL" id="FNPK01000004">
    <property type="protein sequence ID" value="SDY13403.1"/>
    <property type="molecule type" value="Genomic_DNA"/>
</dbReference>
<dbReference type="Proteomes" id="UP000199035">
    <property type="component" value="Unassembled WGS sequence"/>
</dbReference>